<accession>A0AAV4M1T8</accession>
<comment type="caution">
    <text evidence="2">The sequence shown here is derived from an EMBL/GenBank/DDBJ whole genome shotgun (WGS) entry which is preliminary data.</text>
</comment>
<dbReference type="Proteomes" id="UP001497744">
    <property type="component" value="Unassembled WGS sequence"/>
</dbReference>
<dbReference type="GeneID" id="94197358"/>
<dbReference type="RefSeq" id="XP_067717946.1">
    <property type="nucleotide sequence ID" value="XM_067861845.1"/>
</dbReference>
<reference evidence="2 3" key="1">
    <citation type="submission" date="2021-06" db="EMBL/GenBank/DDBJ databases">
        <title>Genome sequence of Babesia caballi.</title>
        <authorList>
            <person name="Yamagishi J."/>
            <person name="Kidaka T."/>
            <person name="Ochi A."/>
        </authorList>
    </citation>
    <scope>NUCLEOTIDE SEQUENCE [LARGE SCALE GENOMIC DNA]</scope>
    <source>
        <strain evidence="2">USDA-D6B2</strain>
    </source>
</reference>
<feature type="region of interest" description="Disordered" evidence="1">
    <location>
        <begin position="632"/>
        <end position="683"/>
    </location>
</feature>
<proteinExistence type="predicted"/>
<keyword evidence="3" id="KW-1185">Reference proteome</keyword>
<sequence>MTGSGGAGRAPASHTLRMPEQMREIVLQYVDRSDRCVLETSESTAISDRAYQEAALAAPSTPSTPECHLEAKAVENELDRLPFEGKWIALRRRIEELVTAAAALDKHLAAITQRRHGELVVASVGATNATEVRKLCERNLPQLRRSFEAYSNSSLRNALSLPRAGAQLANIRRLSNLLANLDNLRGYGELVRRHDLDTHYRILAAAVAVDAIERVTACDPTAAKLVILRTMREAFTNRLQTMARNCAMKLDAGLGFASSVRLFHLLGLPPEAAAERVLCGYRRQLFGLLLSAVQRYANVDAGCSAPGSGRSNPDGFAVTQESQAQSRCLSELARCARLLGPNMILLTICKALSEFATFFGSALAGLRRVPPPGGSGASGVPDSLQPIHRHIAYLDESGMHSYFKSVSSLVRRNFVSVRAYACSLLATVIGDVNIAAAKDRNDYLKLGLLLRFFITAQTECISTLSAPPAKGEEADSKLMCAMEDVAVRATDLDGVRRVLFTSGTQALATLAEDGFHCSLSDATSYVESLEEAICAKLLTPYMERFYQETLEKLRMCAAGETYQRLQTPDTAVCAGSDVFALHRIFAERVRQSMECPEGVRMCALNPYNGWTPSGAFIGVNIESWPLGSPLHRGGSVESAGRRDQRHSGTEDGTPCSMQIPGCTRADSGTRDSQRSQPADTSDFSREERLAACRNFGCVFTASSFTVWSQLPELFRVLVLQPQRAYLHLPKLLSAFDWLLMRSIRDCRVPPSQRQLPHLNEFMFEYRFVQTEPAPDAERETSLSTFSQRVNAAESVATLLELLRRRVEFGCQRCADVMEAYYDRRAPVLSDLRSAVYPLCMLSLLQKRLPAEGILELLNRDGGAVPELCSDITEFLSAFAEHVRHVREFVEAADGGSIPLPVKALLWRHAYLMAAGALRPVLDFVNRRSVHYDIASAVTGGCEWAVERVMNVYRSYRGAAQAEWARHRHLVAHLAAYESLVHEMANSWD</sequence>
<gene>
    <name evidence="2" type="ORF">BcabD6B2_53120</name>
</gene>
<feature type="compositionally biased region" description="Basic and acidic residues" evidence="1">
    <location>
        <begin position="639"/>
        <end position="649"/>
    </location>
</feature>
<dbReference type="AlphaFoldDB" id="A0AAV4M1T8"/>
<name>A0AAV4M1T8_BABCB</name>
<evidence type="ECO:0000313" key="2">
    <source>
        <dbReference type="EMBL" id="GIX65877.1"/>
    </source>
</evidence>
<evidence type="ECO:0000256" key="1">
    <source>
        <dbReference type="SAM" id="MobiDB-lite"/>
    </source>
</evidence>
<dbReference type="EMBL" id="BPLF01000005">
    <property type="protein sequence ID" value="GIX65877.1"/>
    <property type="molecule type" value="Genomic_DNA"/>
</dbReference>
<evidence type="ECO:0000313" key="3">
    <source>
        <dbReference type="Proteomes" id="UP001497744"/>
    </source>
</evidence>
<protein>
    <submittedName>
        <fullName evidence="2">Importin subunit beta-1</fullName>
    </submittedName>
</protein>
<organism evidence="2 3">
    <name type="scientific">Babesia caballi</name>
    <dbReference type="NCBI Taxonomy" id="5871"/>
    <lineage>
        <taxon>Eukaryota</taxon>
        <taxon>Sar</taxon>
        <taxon>Alveolata</taxon>
        <taxon>Apicomplexa</taxon>
        <taxon>Aconoidasida</taxon>
        <taxon>Piroplasmida</taxon>
        <taxon>Babesiidae</taxon>
        <taxon>Babesia</taxon>
    </lineage>
</organism>